<protein>
    <recommendedName>
        <fullName evidence="5">Zinc finger PHD-type domain-containing protein</fullName>
    </recommendedName>
</protein>
<name>A0AA88S9Q7_CHASR</name>
<keyword evidence="1" id="KW-0479">Metal-binding</keyword>
<proteinExistence type="predicted"/>
<dbReference type="Pfam" id="PF20231">
    <property type="entry name" value="DUF6589"/>
    <property type="match status" value="1"/>
</dbReference>
<feature type="region of interest" description="Disordered" evidence="4">
    <location>
        <begin position="71"/>
        <end position="108"/>
    </location>
</feature>
<dbReference type="InterPro" id="IPR011011">
    <property type="entry name" value="Znf_FYVE_PHD"/>
</dbReference>
<dbReference type="SUPFAM" id="SSF57903">
    <property type="entry name" value="FYVE/PHD zinc finger"/>
    <property type="match status" value="2"/>
</dbReference>
<dbReference type="EMBL" id="JAUPFM010000016">
    <property type="protein sequence ID" value="KAK2826840.1"/>
    <property type="molecule type" value="Genomic_DNA"/>
</dbReference>
<comment type="caution">
    <text evidence="6">The sequence shown here is derived from an EMBL/GenBank/DDBJ whole genome shotgun (WGS) entry which is preliminary data.</text>
</comment>
<reference evidence="6" key="1">
    <citation type="submission" date="2023-07" db="EMBL/GenBank/DDBJ databases">
        <title>Chromosome-level Genome Assembly of Striped Snakehead (Channa striata).</title>
        <authorList>
            <person name="Liu H."/>
        </authorList>
    </citation>
    <scope>NUCLEOTIDE SEQUENCE</scope>
    <source>
        <strain evidence="6">Gz</strain>
        <tissue evidence="6">Muscle</tissue>
    </source>
</reference>
<feature type="region of interest" description="Disordered" evidence="4">
    <location>
        <begin position="178"/>
        <end position="199"/>
    </location>
</feature>
<accession>A0AA88S9Q7</accession>
<feature type="domain" description="Zinc finger PHD-type" evidence="5">
    <location>
        <begin position="823"/>
        <end position="873"/>
    </location>
</feature>
<dbReference type="Gene3D" id="3.30.40.10">
    <property type="entry name" value="Zinc/RING finger domain, C3HC4 (zinc finger)"/>
    <property type="match status" value="2"/>
</dbReference>
<evidence type="ECO:0000256" key="1">
    <source>
        <dbReference type="ARBA" id="ARBA00022723"/>
    </source>
</evidence>
<feature type="region of interest" description="Disordered" evidence="4">
    <location>
        <begin position="212"/>
        <end position="233"/>
    </location>
</feature>
<feature type="domain" description="Zinc finger PHD-type" evidence="5">
    <location>
        <begin position="767"/>
        <end position="815"/>
    </location>
</feature>
<keyword evidence="3" id="KW-0862">Zinc</keyword>
<evidence type="ECO:0000259" key="5">
    <source>
        <dbReference type="SMART" id="SM00249"/>
    </source>
</evidence>
<evidence type="ECO:0000256" key="2">
    <source>
        <dbReference type="ARBA" id="ARBA00022771"/>
    </source>
</evidence>
<dbReference type="InterPro" id="IPR046496">
    <property type="entry name" value="DUF6589"/>
</dbReference>
<gene>
    <name evidence="6" type="ORF">Q5P01_021054</name>
</gene>
<sequence length="1117" mass="127388">MEPRCSHCAARLENSPKGYKRRSLSSVLNPRSAQILFPDLNPKDAFLCYDCVSGLTRKTKRCGKRRVYLGTVPGTAPAEPPPAGQGTETPSGSPDEADAPGALRGSREHRCSHCDARLVNTPKGYKRRSLLKVLDLRSAQILFPHLNPKDAFLCYDCVSVVTRKTKRCGKRRVYVEAESGRAPNPSAPHAALAPGEPPAAWQPVKRRCVNEHDYASQEPPPAPRPQPARVRHSGRPRVCDLLQKKNLTSNLRRLQQVTGFKEALIKVCAKIINNERKAMTNDLNGPFRKTFTPENLSSFSWDKTATWAEEKAPLTVACLRAMFPPTKKIQKQKQNYSKGSSVRQMTEEEVKQMLDRRVTLLLSVPLYTSTYKCGFLQTAFSVEMLRHRCPIRLFSITNSLGLSQCKTATRIHNKRLAGEHDKQVKQWRDEIQMTKRTQFCCDDSKRAAAYTFSWGEVRVPSLSSTERGYTFETWAFRFAHQVRVNFRYLHGLPVKAVEVSPYSILPSKQTYESLQQRMKIIVMRILADNLKVLKGVKPRVVKHIPHAYSHLMKEQSTTVSLGAIVPNTNENSVSIAYGLKDYIPVCHGKPYPILCCGDILNTDKIEQGNKTQNSETPKRNPNLNFDGLAEAPQEFQKEHLLHKDMIKMLLSEKSENSRGSLHHIISLFAFKTFNNTAKDYFLNIWDFITFITTAYVTLFAVTECGLESVTQKPADYPSQSSEQLEWLSNLAQRLVDLVWMAPPQEDINTVAAAAAQCDGEKKKTFPFCYCKDEKTGEQLVRCCSNLCPVIWFHEGCARAQAHSEPHEDWFCSPECSSDGTYIYCHCKEQKGGEMVQCGLVDKCRRHEWYHRDCLTAAERTKAEKTPWFCSELCLLAADGEDFLLNYTKAVVWEGLYHMARRDAIQEGDGDAMTDFWRMDLILLWNREHLQLFNSGHQLLTGIEGFYPQRVAQDMKWNRVLNLQEKPGGNISLDLLTELMITEFKAVIQFGKGNFTKQQVEHSAQLAGPQAKDLDRLFFIGGNPANLSWYVSRLTSSSCRRKDDVSRFVEEFRKDELFRFKPGRKHDGFNKFSYQQRVRRPKRMGRTLKSLAKELDRRRDMVISDPPQLKRLRTEISL</sequence>
<evidence type="ECO:0000313" key="7">
    <source>
        <dbReference type="Proteomes" id="UP001187415"/>
    </source>
</evidence>
<dbReference type="InterPro" id="IPR001965">
    <property type="entry name" value="Znf_PHD"/>
</dbReference>
<dbReference type="GO" id="GO:0008270">
    <property type="term" value="F:zinc ion binding"/>
    <property type="evidence" value="ECO:0007669"/>
    <property type="project" value="UniProtKB-KW"/>
</dbReference>
<dbReference type="SMART" id="SM00249">
    <property type="entry name" value="PHD"/>
    <property type="match status" value="2"/>
</dbReference>
<evidence type="ECO:0000256" key="4">
    <source>
        <dbReference type="SAM" id="MobiDB-lite"/>
    </source>
</evidence>
<dbReference type="Proteomes" id="UP001187415">
    <property type="component" value="Unassembled WGS sequence"/>
</dbReference>
<evidence type="ECO:0000313" key="6">
    <source>
        <dbReference type="EMBL" id="KAK2826840.1"/>
    </source>
</evidence>
<organism evidence="6 7">
    <name type="scientific">Channa striata</name>
    <name type="common">Snakehead murrel</name>
    <name type="synonym">Ophicephalus striatus</name>
    <dbReference type="NCBI Taxonomy" id="64152"/>
    <lineage>
        <taxon>Eukaryota</taxon>
        <taxon>Metazoa</taxon>
        <taxon>Chordata</taxon>
        <taxon>Craniata</taxon>
        <taxon>Vertebrata</taxon>
        <taxon>Euteleostomi</taxon>
        <taxon>Actinopterygii</taxon>
        <taxon>Neopterygii</taxon>
        <taxon>Teleostei</taxon>
        <taxon>Neoteleostei</taxon>
        <taxon>Acanthomorphata</taxon>
        <taxon>Anabantaria</taxon>
        <taxon>Anabantiformes</taxon>
        <taxon>Channoidei</taxon>
        <taxon>Channidae</taxon>
        <taxon>Channa</taxon>
    </lineage>
</organism>
<evidence type="ECO:0000256" key="3">
    <source>
        <dbReference type="ARBA" id="ARBA00022833"/>
    </source>
</evidence>
<keyword evidence="2" id="KW-0863">Zinc-finger</keyword>
<keyword evidence="7" id="KW-1185">Reference proteome</keyword>
<dbReference type="InterPro" id="IPR013083">
    <property type="entry name" value="Znf_RING/FYVE/PHD"/>
</dbReference>
<dbReference type="AlphaFoldDB" id="A0AA88S9Q7"/>